<protein>
    <submittedName>
        <fullName evidence="12">6-phospho-beta-glucosidase</fullName>
        <ecNumber evidence="12">3.2.1.86</ecNumber>
    </submittedName>
</protein>
<evidence type="ECO:0000313" key="13">
    <source>
        <dbReference type="Proteomes" id="UP000019586"/>
    </source>
</evidence>
<dbReference type="GO" id="GO:0016616">
    <property type="term" value="F:oxidoreductase activity, acting on the CH-OH group of donors, NAD or NADP as acceptor"/>
    <property type="evidence" value="ECO:0007669"/>
    <property type="project" value="InterPro"/>
</dbReference>
<sequence>MRSWRSRAALCMPKIRKEDTMQALKIAVIGGGSSYTPELIEGIIVRYEQLPVTELALVDVESGREKVEIIAALTRRMLKHKGLEQVAVSVHFTLDEAIRGASFVLTQLRVGQLAARAADERLGLKYHLLGQETTGVGGFAKALRTIPVILEVARKVEQLAPEAFILNFTNPAGIVTEAVSRYSTAKIIGLCNVPINMQHMIVGMLGAQESEVKLRFAGLNHMVWVHKVLQGREDVTGKVIDMLCDGKALSMNNIKELPWPAEFLRALKAIPCPYHRYFWLTPAMLAEEIAAAKTKGTRAEQVMKVEQELFALYADPQLEEKPEQLSFRGGAYYSEVAVELINAIYNNLGAEMVVNTRNNGAIHGLDDDAVVETNSIIDAQGARPLAFGPLPPAMNGLTQQVKAFERLTIEAAVHGCRESALLALVANPLVGNVTDAQALLDEVLTINRQWLTQFN</sequence>
<keyword evidence="8" id="KW-0408">Iron</keyword>
<keyword evidence="8" id="KW-0170">Cobalt</keyword>
<feature type="binding site" evidence="7">
    <location>
        <position position="116"/>
    </location>
    <ligand>
        <name>substrate</name>
    </ligand>
</feature>
<evidence type="ECO:0000256" key="2">
    <source>
        <dbReference type="ARBA" id="ARBA00022723"/>
    </source>
</evidence>
<dbReference type="Pfam" id="PF11975">
    <property type="entry name" value="Glyco_hydro_4C"/>
    <property type="match status" value="1"/>
</dbReference>
<feature type="domain" description="Glycosyl hydrolase family 4 C-terminal" evidence="11">
    <location>
        <begin position="216"/>
        <end position="430"/>
    </location>
</feature>
<dbReference type="SUPFAM" id="SSF56327">
    <property type="entry name" value="LDH C-terminal domain-like"/>
    <property type="match status" value="1"/>
</dbReference>
<keyword evidence="8" id="KW-0533">Nickel</keyword>
<evidence type="ECO:0000256" key="3">
    <source>
        <dbReference type="ARBA" id="ARBA00022801"/>
    </source>
</evidence>
<accession>W8V1A8</accession>
<feature type="binding site" evidence="7">
    <location>
        <position position="170"/>
    </location>
    <ligand>
        <name>substrate</name>
    </ligand>
</feature>
<keyword evidence="3 10" id="KW-0378">Hydrolase</keyword>
<dbReference type="PANTHER" id="PTHR32092">
    <property type="entry name" value="6-PHOSPHO-BETA-GLUCOSIDASE-RELATED"/>
    <property type="match status" value="1"/>
</dbReference>
<dbReference type="InterPro" id="IPR036291">
    <property type="entry name" value="NAD(P)-bd_dom_sf"/>
</dbReference>
<keyword evidence="5 8" id="KW-0464">Manganese</keyword>
<comment type="similarity">
    <text evidence="1 10">Belongs to the glycosyl hydrolase 4 family.</text>
</comment>
<reference evidence="12 13" key="1">
    <citation type="journal article" date="2014" name="Proc. Natl. Acad. Sci. U.S.A.">
        <title>Molecular dissection of the evolution of carbapenem-resistant multilocus sequence type 258 Klebsiella pneumoniae.</title>
        <authorList>
            <person name="Deleo F.R."/>
            <person name="Chen L."/>
            <person name="Porcella S.F."/>
            <person name="Martens C.A."/>
            <person name="Kobayashi S.D."/>
            <person name="Porter A.R."/>
            <person name="Chavda K.D."/>
            <person name="Jacobs M.R."/>
            <person name="Mathema B."/>
            <person name="Olsen R.J."/>
            <person name="Bonomo R.A."/>
            <person name="Musser J.M."/>
            <person name="Kreiswirth B.N."/>
        </authorList>
    </citation>
    <scope>NUCLEOTIDE SEQUENCE [LARGE SCALE GENOMIC DNA]</scope>
    <source>
        <strain evidence="12">30684/NJST258_2</strain>
    </source>
</reference>
<dbReference type="Gene3D" id="3.90.110.10">
    <property type="entry name" value="Lactate dehydrogenase/glycoside hydrolase, family 4, C-terminal"/>
    <property type="match status" value="1"/>
</dbReference>
<evidence type="ECO:0000256" key="7">
    <source>
        <dbReference type="PIRSR" id="PIRSR601088-2"/>
    </source>
</evidence>
<evidence type="ECO:0000256" key="10">
    <source>
        <dbReference type="RuleBase" id="RU361152"/>
    </source>
</evidence>
<dbReference type="CDD" id="cd05296">
    <property type="entry name" value="GH4_P_beta_glucosidase"/>
    <property type="match status" value="1"/>
</dbReference>
<dbReference type="Pfam" id="PF02056">
    <property type="entry name" value="Glyco_hydro_4"/>
    <property type="match status" value="1"/>
</dbReference>
<dbReference type="HOGENOM" id="CLU_045951_0_1_6"/>
<dbReference type="InterPro" id="IPR019802">
    <property type="entry name" value="GlycHydrolase_4_CS"/>
</dbReference>
<dbReference type="InterPro" id="IPR015955">
    <property type="entry name" value="Lactate_DH/Glyco_Ohase_4_C"/>
</dbReference>
<evidence type="ECO:0000256" key="9">
    <source>
        <dbReference type="PIRSR" id="PIRSR601088-4"/>
    </source>
</evidence>
<feature type="site" description="Increases basicity of active site Tyr" evidence="9">
    <location>
        <position position="132"/>
    </location>
</feature>
<dbReference type="KEGG" id="kps:KPNJ2_04921"/>
<evidence type="ECO:0000256" key="8">
    <source>
        <dbReference type="PIRSR" id="PIRSR601088-3"/>
    </source>
</evidence>
<dbReference type="Gene3D" id="3.40.50.720">
    <property type="entry name" value="NAD(P)-binding Rossmann-like Domain"/>
    <property type="match status" value="1"/>
</dbReference>
<dbReference type="InterPro" id="IPR022616">
    <property type="entry name" value="Glyco_hydro_4_C"/>
</dbReference>
<evidence type="ECO:0000313" key="12">
    <source>
        <dbReference type="EMBL" id="AHM81693.1"/>
    </source>
</evidence>
<keyword evidence="2 8" id="KW-0479">Metal-binding</keyword>
<dbReference type="AlphaFoldDB" id="W8V1A8"/>
<dbReference type="PRINTS" id="PR00732">
    <property type="entry name" value="GLHYDRLASE4"/>
</dbReference>
<dbReference type="PROSITE" id="PS01324">
    <property type="entry name" value="GLYCOSYL_HYDROL_F4"/>
    <property type="match status" value="1"/>
</dbReference>
<dbReference type="EC" id="3.2.1.86" evidence="12"/>
<evidence type="ECO:0000256" key="1">
    <source>
        <dbReference type="ARBA" id="ARBA00010141"/>
    </source>
</evidence>
<gene>
    <name evidence="12" type="ORF">KPNJ2_04921</name>
</gene>
<keyword evidence="6 10" id="KW-0326">Glycosidase</keyword>
<evidence type="ECO:0000256" key="4">
    <source>
        <dbReference type="ARBA" id="ARBA00023027"/>
    </source>
</evidence>
<proteinExistence type="inferred from homology"/>
<evidence type="ECO:0000256" key="5">
    <source>
        <dbReference type="ARBA" id="ARBA00023211"/>
    </source>
</evidence>
<organism evidence="12 13">
    <name type="scientific">Klebsiella pneumoniae 30684/NJST258_2</name>
    <dbReference type="NCBI Taxonomy" id="1420013"/>
    <lineage>
        <taxon>Bacteria</taxon>
        <taxon>Pseudomonadati</taxon>
        <taxon>Pseudomonadota</taxon>
        <taxon>Gammaproteobacteria</taxon>
        <taxon>Enterobacterales</taxon>
        <taxon>Enterobacteriaceae</taxon>
        <taxon>Klebsiella/Raoultella group</taxon>
        <taxon>Klebsiella</taxon>
        <taxon>Klebsiella pneumoniae complex</taxon>
    </lineage>
</organism>
<dbReference type="EMBL" id="CP006918">
    <property type="protein sequence ID" value="AHM81693.1"/>
    <property type="molecule type" value="Genomic_DNA"/>
</dbReference>
<dbReference type="GO" id="GO:0008706">
    <property type="term" value="F:6-phospho-beta-glucosidase activity"/>
    <property type="evidence" value="ECO:0007669"/>
    <property type="project" value="UniProtKB-EC"/>
</dbReference>
<dbReference type="PANTHER" id="PTHR32092:SF5">
    <property type="entry name" value="6-PHOSPHO-BETA-GLUCOSIDASE"/>
    <property type="match status" value="1"/>
</dbReference>
<dbReference type="SUPFAM" id="SSF51735">
    <property type="entry name" value="NAD(P)-binding Rossmann-fold domains"/>
    <property type="match status" value="1"/>
</dbReference>
<dbReference type="GO" id="GO:0005975">
    <property type="term" value="P:carbohydrate metabolic process"/>
    <property type="evidence" value="ECO:0007669"/>
    <property type="project" value="InterPro"/>
</dbReference>
<dbReference type="GO" id="GO:0046872">
    <property type="term" value="F:metal ion binding"/>
    <property type="evidence" value="ECO:0007669"/>
    <property type="project" value="UniProtKB-KW"/>
</dbReference>
<dbReference type="InterPro" id="IPR001088">
    <property type="entry name" value="Glyco_hydro_4"/>
</dbReference>
<evidence type="ECO:0000256" key="6">
    <source>
        <dbReference type="ARBA" id="ARBA00023295"/>
    </source>
</evidence>
<dbReference type="Proteomes" id="UP000019586">
    <property type="component" value="Chromosome"/>
</dbReference>
<evidence type="ECO:0000259" key="11">
    <source>
        <dbReference type="Pfam" id="PF11975"/>
    </source>
</evidence>
<feature type="binding site" evidence="8">
    <location>
        <position position="221"/>
    </location>
    <ligand>
        <name>Mn(2+)</name>
        <dbReference type="ChEBI" id="CHEBI:29035"/>
    </ligand>
</feature>
<comment type="cofactor">
    <cofactor evidence="10">
        <name>NAD(+)</name>
        <dbReference type="ChEBI" id="CHEBI:57540"/>
    </cofactor>
    <text evidence="10">Binds 1 NAD(+) per subunit.</text>
</comment>
<dbReference type="PATRIC" id="fig|1420013.3.peg.4618"/>
<keyword evidence="4 10" id="KW-0520">NAD</keyword>
<name>W8V1A8_KLEPN</name>
<feature type="binding site" evidence="8">
    <location>
        <position position="191"/>
    </location>
    <ligand>
        <name>Mn(2+)</name>
        <dbReference type="ChEBI" id="CHEBI:29035"/>
    </ligand>
</feature>